<evidence type="ECO:0000313" key="5">
    <source>
        <dbReference type="Proteomes" id="UP000787472"/>
    </source>
</evidence>
<proteinExistence type="predicted"/>
<organism evidence="4 5">
    <name type="scientific">Pseudomaricurvus hydrocarbonicus</name>
    <dbReference type="NCBI Taxonomy" id="1470433"/>
    <lineage>
        <taxon>Bacteria</taxon>
        <taxon>Pseudomonadati</taxon>
        <taxon>Pseudomonadota</taxon>
        <taxon>Gammaproteobacteria</taxon>
        <taxon>Cellvibrionales</taxon>
        <taxon>Cellvibrionaceae</taxon>
        <taxon>Pseudomaricurvus</taxon>
    </lineage>
</organism>
<dbReference type="Pfam" id="PF00685">
    <property type="entry name" value="Sulfotransfer_1"/>
    <property type="match status" value="1"/>
</dbReference>
<dbReference type="InterPro" id="IPR000863">
    <property type="entry name" value="Sulfotransferase_dom"/>
</dbReference>
<evidence type="ECO:0000313" key="4">
    <source>
        <dbReference type="EMBL" id="NHO68478.1"/>
    </source>
</evidence>
<feature type="domain" description="Sulfotransferase" evidence="3">
    <location>
        <begin position="9"/>
        <end position="203"/>
    </location>
</feature>
<dbReference type="PANTHER" id="PTHR10605">
    <property type="entry name" value="HEPARAN SULFATE SULFOTRANSFERASE"/>
    <property type="match status" value="1"/>
</dbReference>
<dbReference type="AlphaFoldDB" id="A0A9E5T4V5"/>
<dbReference type="RefSeq" id="WP_167192445.1">
    <property type="nucleotide sequence ID" value="NZ_JAAONZ010000033.1"/>
</dbReference>
<reference evidence="4" key="1">
    <citation type="submission" date="2020-03" db="EMBL/GenBank/DDBJ databases">
        <authorList>
            <person name="Guo F."/>
        </authorList>
    </citation>
    <scope>NUCLEOTIDE SEQUENCE</scope>
    <source>
        <strain evidence="4">JCM 30134</strain>
    </source>
</reference>
<evidence type="ECO:0000256" key="2">
    <source>
        <dbReference type="ARBA" id="ARBA00023180"/>
    </source>
</evidence>
<accession>A0A9E5T4V5</accession>
<dbReference type="GO" id="GO:0008146">
    <property type="term" value="F:sulfotransferase activity"/>
    <property type="evidence" value="ECO:0007669"/>
    <property type="project" value="InterPro"/>
</dbReference>
<keyword evidence="2" id="KW-0325">Glycoprotein</keyword>
<keyword evidence="5" id="KW-1185">Reference proteome</keyword>
<dbReference type="EMBL" id="JAAONZ010000033">
    <property type="protein sequence ID" value="NHO68478.1"/>
    <property type="molecule type" value="Genomic_DNA"/>
</dbReference>
<dbReference type="Gene3D" id="3.40.50.300">
    <property type="entry name" value="P-loop containing nucleotide triphosphate hydrolases"/>
    <property type="match status" value="1"/>
</dbReference>
<evidence type="ECO:0000256" key="1">
    <source>
        <dbReference type="ARBA" id="ARBA00022679"/>
    </source>
</evidence>
<dbReference type="PANTHER" id="PTHR10605:SF56">
    <property type="entry name" value="BIFUNCTIONAL HEPARAN SULFATE N-DEACETYLASE_N-SULFOTRANSFERASE"/>
    <property type="match status" value="1"/>
</dbReference>
<comment type="caution">
    <text evidence="4">The sequence shown here is derived from an EMBL/GenBank/DDBJ whole genome shotgun (WGS) entry which is preliminary data.</text>
</comment>
<dbReference type="InterPro" id="IPR027417">
    <property type="entry name" value="P-loop_NTPase"/>
</dbReference>
<sequence>MYQSEDWKPNLFLVGAAKSGTTSLAELLGTERGVQLPVLKEPFYFVEGYGIKNKDEYRALYRSGGLWRIDASTGYLFDRLCPEKIKEFNPKAKVLIVLRNPIDFMVSYWEYMRANGSETLDFCSAISEEEARRRHSAEFERSCEQWPASYWYTERAFFFDQVARYLNAFEEGEVKVVLFEKIIRDKNAIKDIYSFLGLHLRGDKELPRVNESGKARPFIHFLRFSKYLSPIKQMLYKLLPVSLRLKIRKAVFMGSMTNKGYEKFVLPSEERAKLADIFSEDVEQLRRLLPHLEFDLWVDFSK</sequence>
<dbReference type="Proteomes" id="UP000787472">
    <property type="component" value="Unassembled WGS sequence"/>
</dbReference>
<dbReference type="SUPFAM" id="SSF52540">
    <property type="entry name" value="P-loop containing nucleoside triphosphate hydrolases"/>
    <property type="match status" value="1"/>
</dbReference>
<gene>
    <name evidence="4" type="ORF">G8770_23240</name>
</gene>
<keyword evidence="1" id="KW-0808">Transferase</keyword>
<name>A0A9E5T4V5_9GAMM</name>
<dbReference type="InterPro" id="IPR037359">
    <property type="entry name" value="NST/OST"/>
</dbReference>
<evidence type="ECO:0000259" key="3">
    <source>
        <dbReference type="Pfam" id="PF00685"/>
    </source>
</evidence>
<protein>
    <submittedName>
        <fullName evidence="4">Sulfotransferase domain-containing protein</fullName>
    </submittedName>
</protein>